<dbReference type="PATRIC" id="fig|1246995.3.peg.1209"/>
<evidence type="ECO:0000313" key="2">
    <source>
        <dbReference type="EMBL" id="AGZ39479.1"/>
    </source>
</evidence>
<dbReference type="RefSeq" id="WP_023359010.1">
    <property type="nucleotide sequence ID" value="NC_022657.1"/>
</dbReference>
<dbReference type="Proteomes" id="UP000017746">
    <property type="component" value="Chromosome"/>
</dbReference>
<accession>U5VRI8</accession>
<gene>
    <name evidence="2" type="ORF">AFR_05950</name>
</gene>
<evidence type="ECO:0000313" key="3">
    <source>
        <dbReference type="Proteomes" id="UP000017746"/>
    </source>
</evidence>
<name>U5VRI8_9ACTN</name>
<dbReference type="InterPro" id="IPR012902">
    <property type="entry name" value="N_methyl_site"/>
</dbReference>
<feature type="transmembrane region" description="Helical" evidence="1">
    <location>
        <begin position="20"/>
        <end position="42"/>
    </location>
</feature>
<dbReference type="EMBL" id="CP006272">
    <property type="protein sequence ID" value="AGZ39479.1"/>
    <property type="molecule type" value="Genomic_DNA"/>
</dbReference>
<proteinExistence type="predicted"/>
<dbReference type="Pfam" id="PF07963">
    <property type="entry name" value="N_methyl"/>
    <property type="match status" value="1"/>
</dbReference>
<dbReference type="AlphaFoldDB" id="U5VRI8"/>
<evidence type="ECO:0008006" key="4">
    <source>
        <dbReference type="Google" id="ProtNLM"/>
    </source>
</evidence>
<dbReference type="eggNOG" id="COG4966">
    <property type="taxonomic scope" value="Bacteria"/>
</dbReference>
<sequence>MIARFRRRPADDAGFSLTEILVGMSVMSVVMAIATQGLISMFHTTDRAESAATAQNSIQASFEKLDREVRYAERISDPYAVTGGFAVDFVIPDENGVDQCIQLTLPADGGTLMRRQWPQLSRPSAAATAVTPNLISANVTVAADGSKTFKTPFTLATAGTGGSDLDRLTVNMNSTVGLGDLGTTRNYSLVFTAMNTLARAKYPLVCTK</sequence>
<dbReference type="HOGENOM" id="CLU_110118_0_0_11"/>
<keyword evidence="1" id="KW-0812">Transmembrane</keyword>
<reference evidence="2 3" key="1">
    <citation type="journal article" date="2014" name="J. Biotechnol.">
        <title>Complete genome sequence of the actinobacterium Actinoplanes friuliensis HAG 010964, producer of the lipopeptide antibiotic friulimycin.</title>
        <authorList>
            <person name="Ruckert C."/>
            <person name="Szczepanowski R."/>
            <person name="Albersmeier A."/>
            <person name="Goesmann A."/>
            <person name="Fischer N."/>
            <person name="Steinkamper A."/>
            <person name="Puhler A."/>
            <person name="Biener R."/>
            <person name="Schwartz D."/>
            <person name="Kalinowski J."/>
        </authorList>
    </citation>
    <scope>NUCLEOTIDE SEQUENCE [LARGE SCALE GENOMIC DNA]</scope>
    <source>
        <strain evidence="2 3">DSM 7358</strain>
    </source>
</reference>
<dbReference type="STRING" id="1246995.AFR_05950"/>
<organism evidence="2 3">
    <name type="scientific">Actinoplanes friuliensis DSM 7358</name>
    <dbReference type="NCBI Taxonomy" id="1246995"/>
    <lineage>
        <taxon>Bacteria</taxon>
        <taxon>Bacillati</taxon>
        <taxon>Actinomycetota</taxon>
        <taxon>Actinomycetes</taxon>
        <taxon>Micromonosporales</taxon>
        <taxon>Micromonosporaceae</taxon>
        <taxon>Actinoplanes</taxon>
    </lineage>
</organism>
<keyword evidence="1" id="KW-1133">Transmembrane helix</keyword>
<evidence type="ECO:0000256" key="1">
    <source>
        <dbReference type="SAM" id="Phobius"/>
    </source>
</evidence>
<dbReference type="KEGG" id="afs:AFR_05950"/>
<keyword evidence="3" id="KW-1185">Reference proteome</keyword>
<keyword evidence="1" id="KW-0472">Membrane</keyword>
<protein>
    <recommendedName>
        <fullName evidence="4">Prepilin-type N-terminal cleavage/methylation domain-containing protein</fullName>
    </recommendedName>
</protein>
<dbReference type="NCBIfam" id="TIGR02532">
    <property type="entry name" value="IV_pilin_GFxxxE"/>
    <property type="match status" value="1"/>
</dbReference>
<dbReference type="OrthoDB" id="5119659at2"/>